<dbReference type="AlphaFoldDB" id="A0A367JDH1"/>
<evidence type="ECO:0000313" key="2">
    <source>
        <dbReference type="EMBL" id="RCH87771.1"/>
    </source>
</evidence>
<proteinExistence type="predicted"/>
<evidence type="ECO:0000259" key="1">
    <source>
        <dbReference type="Pfam" id="PF14661"/>
    </source>
</evidence>
<dbReference type="PANTHER" id="PTHR16151">
    <property type="entry name" value="HAUS AUGMIN-LIKE COMPLEX SUBUNIT 6"/>
    <property type="match status" value="1"/>
</dbReference>
<name>A0A367JDH1_RHIST</name>
<dbReference type="GO" id="GO:1990498">
    <property type="term" value="C:mitotic spindle microtubule"/>
    <property type="evidence" value="ECO:0007669"/>
    <property type="project" value="TreeGrafter"/>
</dbReference>
<keyword evidence="3" id="KW-1185">Reference proteome</keyword>
<organism evidence="2 3">
    <name type="scientific">Rhizopus stolonifer</name>
    <name type="common">Rhizopus nigricans</name>
    <dbReference type="NCBI Taxonomy" id="4846"/>
    <lineage>
        <taxon>Eukaryota</taxon>
        <taxon>Fungi</taxon>
        <taxon>Fungi incertae sedis</taxon>
        <taxon>Mucoromycota</taxon>
        <taxon>Mucoromycotina</taxon>
        <taxon>Mucoromycetes</taxon>
        <taxon>Mucorales</taxon>
        <taxon>Mucorineae</taxon>
        <taxon>Rhizopodaceae</taxon>
        <taxon>Rhizopus</taxon>
    </lineage>
</organism>
<dbReference type="EMBL" id="PJQM01003652">
    <property type="protein sequence ID" value="RCH87771.1"/>
    <property type="molecule type" value="Genomic_DNA"/>
</dbReference>
<dbReference type="OrthoDB" id="5575722at2759"/>
<feature type="domain" description="HAUS augmin-like complex subunit 6 N-terminal" evidence="1">
    <location>
        <begin position="9"/>
        <end position="134"/>
    </location>
</feature>
<reference evidence="2 3" key="1">
    <citation type="journal article" date="2018" name="G3 (Bethesda)">
        <title>Phylogenetic and Phylogenomic Definition of Rhizopus Species.</title>
        <authorList>
            <person name="Gryganskyi A.P."/>
            <person name="Golan J."/>
            <person name="Dolatabadi S."/>
            <person name="Mondo S."/>
            <person name="Robb S."/>
            <person name="Idnurm A."/>
            <person name="Muszewska A."/>
            <person name="Steczkiewicz K."/>
            <person name="Masonjones S."/>
            <person name="Liao H.L."/>
            <person name="Gajdeczka M.T."/>
            <person name="Anike F."/>
            <person name="Vuek A."/>
            <person name="Anishchenko I.M."/>
            <person name="Voigt K."/>
            <person name="de Hoog G.S."/>
            <person name="Smith M.E."/>
            <person name="Heitman J."/>
            <person name="Vilgalys R."/>
            <person name="Stajich J.E."/>
        </authorList>
    </citation>
    <scope>NUCLEOTIDE SEQUENCE [LARGE SCALE GENOMIC DNA]</scope>
    <source>
        <strain evidence="2 3">LSU 92-RS-03</strain>
    </source>
</reference>
<dbReference type="InterPro" id="IPR028163">
    <property type="entry name" value="HAUS_6_N"/>
</dbReference>
<protein>
    <recommendedName>
        <fullName evidence="1">HAUS augmin-like complex subunit 6 N-terminal domain-containing protein</fullName>
    </recommendedName>
</protein>
<dbReference type="GO" id="GO:0070652">
    <property type="term" value="C:HAUS complex"/>
    <property type="evidence" value="ECO:0007669"/>
    <property type="project" value="InterPro"/>
</dbReference>
<dbReference type="GO" id="GO:0008017">
    <property type="term" value="F:microtubule binding"/>
    <property type="evidence" value="ECO:0007669"/>
    <property type="project" value="TreeGrafter"/>
</dbReference>
<dbReference type="PANTHER" id="PTHR16151:SF2">
    <property type="entry name" value="HAUS AUGMIN-LIKE COMPLEX SUBUNIT 6"/>
    <property type="match status" value="1"/>
</dbReference>
<accession>A0A367JDH1</accession>
<dbReference type="GO" id="GO:0051225">
    <property type="term" value="P:spindle assembly"/>
    <property type="evidence" value="ECO:0007669"/>
    <property type="project" value="InterPro"/>
</dbReference>
<dbReference type="STRING" id="4846.A0A367JDH1"/>
<comment type="caution">
    <text evidence="2">The sequence shown here is derived from an EMBL/GenBank/DDBJ whole genome shotgun (WGS) entry which is preliminary data.</text>
</comment>
<evidence type="ECO:0000313" key="3">
    <source>
        <dbReference type="Proteomes" id="UP000253551"/>
    </source>
</evidence>
<dbReference type="Proteomes" id="UP000253551">
    <property type="component" value="Unassembled WGS sequence"/>
</dbReference>
<dbReference type="Pfam" id="PF14661">
    <property type="entry name" value="HAUS6_N"/>
    <property type="match status" value="1"/>
</dbReference>
<dbReference type="InterPro" id="IPR026797">
    <property type="entry name" value="HAUS_6"/>
</dbReference>
<sequence>MPFTPTSTFLANLKTLGFDKSVHCRGIYAKISFEPFILNTRSFEATSHFLFRSLDKSRAKVEFKTCWPPRTKEEAREYNQIAFRWLNELRQIQGSLLALIPLRKSYFEDCHHPTMSHIMLAFSALVLNNVLSRFMG</sequence>
<gene>
    <name evidence="2" type="ORF">CU098_010247</name>
</gene>
<feature type="non-terminal residue" evidence="2">
    <location>
        <position position="136"/>
    </location>
</feature>